<dbReference type="KEGG" id="npz:ACX27_21565"/>
<dbReference type="EMBL" id="CP012036">
    <property type="protein sequence ID" value="ALF54833.1"/>
    <property type="molecule type" value="Genomic_DNA"/>
</dbReference>
<reference evidence="3" key="1">
    <citation type="submission" date="2015-07" db="EMBL/GenBank/DDBJ databases">
        <title>Genome Of Nitrogen-Fixing Cyanobacterium Nostoc piscinale CENA21 From Solimoes/Amazon River Floodplain Sediments And Comparative Genomics To Uncover Biosynthetic Natural Products Potential.</title>
        <authorList>
            <person name="Leao T.F."/>
            <person name="Leao P.N."/>
            <person name="Guimaraes P.I."/>
            <person name="de Melo A.G.C."/>
            <person name="Ramos R.T.J."/>
            <person name="Silva A."/>
            <person name="Fiore M.F."/>
            <person name="Schneider M.P.C."/>
        </authorList>
    </citation>
    <scope>NUCLEOTIDE SEQUENCE [LARGE SCALE GENOMIC DNA]</scope>
    <source>
        <strain evidence="3">CENA21</strain>
    </source>
</reference>
<evidence type="ECO:0000256" key="1">
    <source>
        <dbReference type="SAM" id="MobiDB-lite"/>
    </source>
</evidence>
<evidence type="ECO:0000313" key="3">
    <source>
        <dbReference type="Proteomes" id="UP000062645"/>
    </source>
</evidence>
<sequence>MPYNKIEELPQDIQDKLPQHAQQIFFAAFNASQRDGLSEEGATNVAWNSVRNEYEQSQNGEWHRKAEDTAVHNKAVTSGGN</sequence>
<feature type="region of interest" description="Disordered" evidence="1">
    <location>
        <begin position="58"/>
        <end position="81"/>
    </location>
</feature>
<dbReference type="Proteomes" id="UP000062645">
    <property type="component" value="Chromosome"/>
</dbReference>
<dbReference type="InterPro" id="IPR037205">
    <property type="entry name" value="ChaB_sf"/>
</dbReference>
<accession>A0A0M3V607</accession>
<keyword evidence="3" id="KW-1185">Reference proteome</keyword>
<feature type="compositionally biased region" description="Basic and acidic residues" evidence="1">
    <location>
        <begin position="61"/>
        <end position="71"/>
    </location>
</feature>
<name>A0A0M3V607_9NOSO</name>
<organism evidence="2 3">
    <name type="scientific">Nostoc piscinale CENA21</name>
    <dbReference type="NCBI Taxonomy" id="224013"/>
    <lineage>
        <taxon>Bacteria</taxon>
        <taxon>Bacillati</taxon>
        <taxon>Cyanobacteriota</taxon>
        <taxon>Cyanophyceae</taxon>
        <taxon>Nostocales</taxon>
        <taxon>Nostocaceae</taxon>
        <taxon>Nostoc</taxon>
    </lineage>
</organism>
<dbReference type="OrthoDB" id="515114at2"/>
<dbReference type="PATRIC" id="fig|224013.5.peg.5169"/>
<dbReference type="InterPro" id="IPR009317">
    <property type="entry name" value="ChaB"/>
</dbReference>
<dbReference type="RefSeq" id="WP_062295430.1">
    <property type="nucleotide sequence ID" value="NZ_CP012036.1"/>
</dbReference>
<protein>
    <submittedName>
        <fullName evidence="2">Cation transport regulator ChaB</fullName>
    </submittedName>
</protein>
<proteinExistence type="predicted"/>
<dbReference type="Pfam" id="PF06150">
    <property type="entry name" value="ChaB"/>
    <property type="match status" value="1"/>
</dbReference>
<dbReference type="AlphaFoldDB" id="A0A0M3V607"/>
<dbReference type="Gene3D" id="1.10.1740.70">
    <property type="entry name" value="ChaB"/>
    <property type="match status" value="1"/>
</dbReference>
<dbReference type="SUPFAM" id="SSF140376">
    <property type="entry name" value="ChaB-like"/>
    <property type="match status" value="1"/>
</dbReference>
<evidence type="ECO:0000313" key="2">
    <source>
        <dbReference type="EMBL" id="ALF54833.1"/>
    </source>
</evidence>
<reference evidence="2 3" key="2">
    <citation type="journal article" date="2016" name="Genome Announc.">
        <title>Draft Genome Sequence of the N2-Fixing Cyanobacterium Nostoc piscinale CENA21, Isolated from the Brazilian Amazon Floodplain.</title>
        <authorList>
            <person name="Leao T."/>
            <person name="Guimaraes P.I."/>
            <person name="de Melo A.G."/>
            <person name="Ramos R.T."/>
            <person name="Leao P.N."/>
            <person name="Silva A."/>
            <person name="Fiore M.F."/>
            <person name="Schneider M.P."/>
        </authorList>
    </citation>
    <scope>NUCLEOTIDE SEQUENCE [LARGE SCALE GENOMIC DNA]</scope>
    <source>
        <strain evidence="2 3">CENA21</strain>
    </source>
</reference>
<gene>
    <name evidence="2" type="ORF">ACX27_21565</name>
</gene>
<dbReference type="STRING" id="224013.ACX27_21565"/>